<sequence>MRVIRCAGAIGARISTSSLGRFGARLSRVSSVAGQLGLRCAFPCSGAFRRSGLRATAGRLLRNCLADAEVLAFLERLFGAGLRNIVTSTTLAGVTAGVGAVLRFIAGEGALRRSVVLSTETTAAIALVARVVAPAVSTLGLARTSAFVLTSTEPTAAPAA</sequence>
<name>A0A5R8NCG1_9NOCA</name>
<dbReference type="AlphaFoldDB" id="A0A5R8NCG1"/>
<evidence type="ECO:0000313" key="2">
    <source>
        <dbReference type="Proteomes" id="UP000306378"/>
    </source>
</evidence>
<proteinExistence type="predicted"/>
<protein>
    <submittedName>
        <fullName evidence="1">Uncharacterized protein</fullName>
    </submittedName>
</protein>
<dbReference type="Proteomes" id="UP000306378">
    <property type="component" value="Unassembled WGS sequence"/>
</dbReference>
<organism evidence="1 2">
    <name type="scientific">Nocardia cyriacigeorgica</name>
    <dbReference type="NCBI Taxonomy" id="135487"/>
    <lineage>
        <taxon>Bacteria</taxon>
        <taxon>Bacillati</taxon>
        <taxon>Actinomycetota</taxon>
        <taxon>Actinomycetes</taxon>
        <taxon>Mycobacteriales</taxon>
        <taxon>Nocardiaceae</taxon>
        <taxon>Nocardia</taxon>
    </lineage>
</organism>
<comment type="caution">
    <text evidence="1">The sequence shown here is derived from an EMBL/GenBank/DDBJ whole genome shotgun (WGS) entry which is preliminary data.</text>
</comment>
<reference evidence="1 2" key="1">
    <citation type="submission" date="2019-05" db="EMBL/GenBank/DDBJ databases">
        <title>Genomes sequences of two Nocardia cyriacigeorgica environmental isolates, type strains Nocardia asteroides ATCC 19247 and Nocardia cyriacigeorgica DSM 44484.</title>
        <authorList>
            <person name="Vautrin F."/>
            <person name="Bergeron E."/>
            <person name="Dubost A."/>
            <person name="Abrouk D."/>
            <person name="Rodriguez Nava V."/>
            <person name="Pujic P."/>
        </authorList>
    </citation>
    <scope>NUCLEOTIDE SEQUENCE [LARGE SCALE GENOMIC DNA]</scope>
    <source>
        <strain evidence="1 2">EML 446</strain>
    </source>
</reference>
<dbReference type="EMBL" id="VBUT01000013">
    <property type="protein sequence ID" value="TLF73324.1"/>
    <property type="molecule type" value="Genomic_DNA"/>
</dbReference>
<accession>A0A5R8NCG1</accession>
<dbReference type="RefSeq" id="WP_138452620.1">
    <property type="nucleotide sequence ID" value="NZ_AP026979.1"/>
</dbReference>
<evidence type="ECO:0000313" key="1">
    <source>
        <dbReference type="EMBL" id="TLF73324.1"/>
    </source>
</evidence>
<gene>
    <name evidence="1" type="ORF">FEK34_27740</name>
</gene>